<evidence type="ECO:0000256" key="8">
    <source>
        <dbReference type="ARBA" id="ARBA00023157"/>
    </source>
</evidence>
<keyword evidence="7" id="KW-0106">Calcium</keyword>
<dbReference type="SMART" id="SM00812">
    <property type="entry name" value="Alpha_L_fucos"/>
    <property type="match status" value="1"/>
</dbReference>
<gene>
    <name evidence="13" type="ORF">ACFSKW_51100</name>
</gene>
<dbReference type="Gene3D" id="2.60.40.10">
    <property type="entry name" value="Immunoglobulins"/>
    <property type="match status" value="1"/>
</dbReference>
<evidence type="ECO:0000256" key="7">
    <source>
        <dbReference type="ARBA" id="ARBA00022837"/>
    </source>
</evidence>
<dbReference type="InterPro" id="IPR013783">
    <property type="entry name" value="Ig-like_fold"/>
</dbReference>
<accession>A0ABW4TEW7</accession>
<protein>
    <recommendedName>
        <fullName evidence="3">alpha-L-fucosidase</fullName>
        <ecNumber evidence="3">3.2.1.51</ecNumber>
    </recommendedName>
</protein>
<dbReference type="Proteomes" id="UP001597368">
    <property type="component" value="Unassembled WGS sequence"/>
</dbReference>
<dbReference type="SUPFAM" id="SSF51445">
    <property type="entry name" value="(Trans)glycosidases"/>
    <property type="match status" value="1"/>
</dbReference>
<dbReference type="Pfam" id="PF16757">
    <property type="entry name" value="Fucosidase_C"/>
    <property type="match status" value="1"/>
</dbReference>
<dbReference type="PANTHER" id="PTHR10030">
    <property type="entry name" value="ALPHA-L-FUCOSIDASE"/>
    <property type="match status" value="1"/>
</dbReference>
<name>A0ABW4TEW7_9ACTN</name>
<dbReference type="InterPro" id="IPR057739">
    <property type="entry name" value="Glyco_hydro_29_N"/>
</dbReference>
<organism evidence="13 14">
    <name type="scientific">Nonomuraea mangrovi</name>
    <dbReference type="NCBI Taxonomy" id="2316207"/>
    <lineage>
        <taxon>Bacteria</taxon>
        <taxon>Bacillati</taxon>
        <taxon>Actinomycetota</taxon>
        <taxon>Actinomycetes</taxon>
        <taxon>Streptosporangiales</taxon>
        <taxon>Streptosporangiaceae</taxon>
        <taxon>Nonomuraea</taxon>
    </lineage>
</organism>
<dbReference type="Gene3D" id="3.20.20.80">
    <property type="entry name" value="Glycosidases"/>
    <property type="match status" value="1"/>
</dbReference>
<evidence type="ECO:0000256" key="9">
    <source>
        <dbReference type="ARBA" id="ARBA00023295"/>
    </source>
</evidence>
<dbReference type="Gene3D" id="2.60.40.1180">
    <property type="entry name" value="Golgi alpha-mannosidase II"/>
    <property type="match status" value="1"/>
</dbReference>
<dbReference type="RefSeq" id="WP_379582482.1">
    <property type="nucleotide sequence ID" value="NZ_JBHUFV010000097.1"/>
</dbReference>
<keyword evidence="14" id="KW-1185">Reference proteome</keyword>
<dbReference type="Pfam" id="PF22633">
    <property type="entry name" value="F5_F8_type_C_2"/>
    <property type="match status" value="1"/>
</dbReference>
<dbReference type="PRINTS" id="PR00741">
    <property type="entry name" value="GLHYDRLASE29"/>
</dbReference>
<dbReference type="InterPro" id="IPR013780">
    <property type="entry name" value="Glyco_hydro_b"/>
</dbReference>
<dbReference type="EMBL" id="JBHUFV010000097">
    <property type="protein sequence ID" value="MFD1939834.1"/>
    <property type="molecule type" value="Genomic_DNA"/>
</dbReference>
<comment type="similarity">
    <text evidence="2">Belongs to the glycosyl hydrolase 29 family.</text>
</comment>
<evidence type="ECO:0000256" key="2">
    <source>
        <dbReference type="ARBA" id="ARBA00007951"/>
    </source>
</evidence>
<evidence type="ECO:0000256" key="10">
    <source>
        <dbReference type="SAM" id="MobiDB-lite"/>
    </source>
</evidence>
<keyword evidence="9" id="KW-0326">Glycosidase</keyword>
<evidence type="ECO:0000313" key="14">
    <source>
        <dbReference type="Proteomes" id="UP001597368"/>
    </source>
</evidence>
<feature type="signal peptide" evidence="11">
    <location>
        <begin position="1"/>
        <end position="20"/>
    </location>
</feature>
<dbReference type="InterPro" id="IPR017853">
    <property type="entry name" value="GH"/>
</dbReference>
<dbReference type="InterPro" id="IPR016286">
    <property type="entry name" value="FUC_metazoa-typ"/>
</dbReference>
<keyword evidence="6" id="KW-0378">Hydrolase</keyword>
<comment type="caution">
    <text evidence="13">The sequence shown here is derived from an EMBL/GenBank/DDBJ whole genome shotgun (WGS) entry which is preliminary data.</text>
</comment>
<dbReference type="SMART" id="SM00607">
    <property type="entry name" value="FTP"/>
    <property type="match status" value="1"/>
</dbReference>
<keyword evidence="4" id="KW-0479">Metal-binding</keyword>
<dbReference type="Pfam" id="PF01120">
    <property type="entry name" value="Alpha_L_fucos"/>
    <property type="match status" value="1"/>
</dbReference>
<dbReference type="InterPro" id="IPR000933">
    <property type="entry name" value="Glyco_hydro_29"/>
</dbReference>
<evidence type="ECO:0000256" key="3">
    <source>
        <dbReference type="ARBA" id="ARBA00012662"/>
    </source>
</evidence>
<evidence type="ECO:0000256" key="11">
    <source>
        <dbReference type="SAM" id="SignalP"/>
    </source>
</evidence>
<dbReference type="EC" id="3.2.1.51" evidence="3"/>
<dbReference type="SUPFAM" id="SSF49785">
    <property type="entry name" value="Galactose-binding domain-like"/>
    <property type="match status" value="1"/>
</dbReference>
<sequence>MNVGLALLLTLSMATTPSMVTTPDFEPTLESLSQHQAPAWFNDTKLGVFIHWGPTSVPGQDEWYQNSMNTPNSATWKFHREKYGENVNYDDFFKDFQPTRFDPDSWVDLIKDSGAGYFVLTTKHHDGYSLFPSKYSDRNSVVQPPHRDLVGELFAAAKKRAPELKRGAYYSLWEWLNPAETGKQPRNPYTGQEIPYTGYKPVESYPAFMNNQMTELIDTYDPDLIWCDGDWVRNTAYWNLAPTIAHYYNQAKNRDQPKEVLINNRCKLTDAPGEHSGRRQPDYLTPERTKLASIEPFKWETAETIQGWFDIRPPYRQLTSETIVDMFVDIVSKNGNLLLNMSPRVDGTIPEYQQQVLRDLGAWMRTNGEAIHGTTYWNDFEDKTANVPVRFTTRQNALYVTALNWPGRTLELADTLPVRPGTKVSLLGGDGKPLPWRQQNGRLIVDLPASTTLKHAYVFKFDTPGASLIRSGVTAPARIERGKTAPVDIAVTNTGDRQIPLADIQVRTDGPFTFQPDAFREQFLEPGQTRKLSTTMSVAPDAEYGRYQIDTTVHADGLSTHVTTPVEVTRANLALNAPASQSSVAYDGPPNLAVDGNTSGAHSDHSLSHTGLEPQPWWQVDLGAAKSINSVRVWNRDDCCMERLRDYYVLTSDHPLPASLDEALKTPGVHAVHQSAVAGRPTEVPVNANGRYVRVQLAGTDYLVMSEVEVRLRPRKWCTSLTCSQAWQP</sequence>
<keyword evidence="5 11" id="KW-0732">Signal</keyword>
<comment type="function">
    <text evidence="1">Alpha-L-fucosidase is responsible for hydrolyzing the alpha-1,6-linked fucose joined to the reducing-end N-acetylglucosamine of the carbohydrate moieties of glycoproteins.</text>
</comment>
<evidence type="ECO:0000256" key="4">
    <source>
        <dbReference type="ARBA" id="ARBA00022723"/>
    </source>
</evidence>
<proteinExistence type="inferred from homology"/>
<dbReference type="InterPro" id="IPR031919">
    <property type="entry name" value="Fucosidase_C"/>
</dbReference>
<evidence type="ECO:0000313" key="13">
    <source>
        <dbReference type="EMBL" id="MFD1939834.1"/>
    </source>
</evidence>
<dbReference type="InterPro" id="IPR006585">
    <property type="entry name" value="FTP1"/>
</dbReference>
<feature type="domain" description="Fucolectin tachylectin-4 pentraxin-1" evidence="12">
    <location>
        <begin position="570"/>
        <end position="716"/>
    </location>
</feature>
<evidence type="ECO:0000256" key="6">
    <source>
        <dbReference type="ARBA" id="ARBA00022801"/>
    </source>
</evidence>
<dbReference type="Gene3D" id="2.60.120.260">
    <property type="entry name" value="Galactose-binding domain-like"/>
    <property type="match status" value="1"/>
</dbReference>
<feature type="chain" id="PRO_5046873249" description="alpha-L-fucosidase" evidence="11">
    <location>
        <begin position="21"/>
        <end position="729"/>
    </location>
</feature>
<keyword evidence="8" id="KW-1015">Disulfide bond</keyword>
<feature type="region of interest" description="Disordered" evidence="10">
    <location>
        <begin position="582"/>
        <end position="612"/>
    </location>
</feature>
<evidence type="ECO:0000256" key="1">
    <source>
        <dbReference type="ARBA" id="ARBA00004071"/>
    </source>
</evidence>
<dbReference type="PANTHER" id="PTHR10030:SF37">
    <property type="entry name" value="ALPHA-L-FUCOSIDASE-RELATED"/>
    <property type="match status" value="1"/>
</dbReference>
<dbReference type="InterPro" id="IPR008979">
    <property type="entry name" value="Galactose-bd-like_sf"/>
</dbReference>
<evidence type="ECO:0000259" key="12">
    <source>
        <dbReference type="SMART" id="SM00607"/>
    </source>
</evidence>
<evidence type="ECO:0000256" key="5">
    <source>
        <dbReference type="ARBA" id="ARBA00022729"/>
    </source>
</evidence>
<reference evidence="14" key="1">
    <citation type="journal article" date="2019" name="Int. J. Syst. Evol. Microbiol.">
        <title>The Global Catalogue of Microorganisms (GCM) 10K type strain sequencing project: providing services to taxonomists for standard genome sequencing and annotation.</title>
        <authorList>
            <consortium name="The Broad Institute Genomics Platform"/>
            <consortium name="The Broad Institute Genome Sequencing Center for Infectious Disease"/>
            <person name="Wu L."/>
            <person name="Ma J."/>
        </authorList>
    </citation>
    <scope>NUCLEOTIDE SEQUENCE [LARGE SCALE GENOMIC DNA]</scope>
    <source>
        <strain evidence="14">ICMP 6774ER</strain>
    </source>
</reference>